<keyword evidence="2" id="KW-1185">Reference proteome</keyword>
<reference evidence="1 2" key="1">
    <citation type="journal article" date="2022" name="Genome Biol. Evol.">
        <title>The Spruce Budworm Genome: Reconstructing the Evolutionary History of Antifreeze Proteins.</title>
        <authorList>
            <person name="Beliveau C."/>
            <person name="Gagne P."/>
            <person name="Picq S."/>
            <person name="Vernygora O."/>
            <person name="Keeling C.I."/>
            <person name="Pinkney K."/>
            <person name="Doucet D."/>
            <person name="Wen F."/>
            <person name="Johnston J.S."/>
            <person name="Maaroufi H."/>
            <person name="Boyle B."/>
            <person name="Laroche J."/>
            <person name="Dewar K."/>
            <person name="Juretic N."/>
            <person name="Blackburn G."/>
            <person name="Nisole A."/>
            <person name="Brunet B."/>
            <person name="Brandao M."/>
            <person name="Lumley L."/>
            <person name="Duan J."/>
            <person name="Quan G."/>
            <person name="Lucarotti C.J."/>
            <person name="Roe A.D."/>
            <person name="Sperling F.A.H."/>
            <person name="Levesque R.C."/>
            <person name="Cusson M."/>
        </authorList>
    </citation>
    <scope>NUCLEOTIDE SEQUENCE [LARGE SCALE GENOMIC DNA]</scope>
    <source>
        <strain evidence="1">Glfc:IPQL:Cfum</strain>
    </source>
</reference>
<evidence type="ECO:0000313" key="2">
    <source>
        <dbReference type="Proteomes" id="UP001064048"/>
    </source>
</evidence>
<sequence>MLLESSQVKLEVDRDQTAVEPPSLYRDHNRQELTSTQEYQPVGWPMNLFLKSKKVYRSDLDTGILSVCGGPNLWRFYIDNDMDRHKAKPEAAITLESFAACSGDRKCKEHGSRPHSASGSCHRLNKAAAVDGQTNVKTTPRSIALQALRLGCRRAVTLAACKEISYNFPGRWPAMRPSFVSTRALWHLRQPQHHRQQPARHARTQQGDQTSVPPCLISSLYKPRPERGVAGLASLSGLVTLNFLHPGLYTIKTEQTVKEELSDEVSESCSESNYASSECSGEFLADEPELENETQFKHCIVRIETDPVMELMCNVYRKQQKAFVCDCGISFKGEGFLKRHLKKCNKNGKRERCKENGDRDSYVCAICHAKFTDKDGLDRHSKNCMSRMMQRYKGKLFICDVCSKRFTVRYTFMLHVLKCSKQDTQSNQVAIAKTPKMPYKCKYCSKRFRTPSALIIHNRVHSGDRPFKCEECGKDFNQGSNFIRHKITHKVHTEQRYLTCDYCQKHFAYKTDMRRHIMQIHMKIKLHSCPVCGKKSTSNKRSRHMLTHFPEKAKNTHRCHICKKVFLESSNLRIHMRVHTGEKPYSCRVCSTKFSYMTSLRRHEASHTHIAGSFRCRVCKRRFDWKKRFLTHVKLHIWGAKHAVKKPGVKRLDCSVRLVRLSRSELGIKRKAMK</sequence>
<proteinExistence type="predicted"/>
<gene>
    <name evidence="1" type="ORF">MSG28_014503</name>
</gene>
<dbReference type="Proteomes" id="UP001064048">
    <property type="component" value="Chromosome 26"/>
</dbReference>
<comment type="caution">
    <text evidence="1">The sequence shown here is derived from an EMBL/GenBank/DDBJ whole genome shotgun (WGS) entry which is preliminary data.</text>
</comment>
<organism evidence="1 2">
    <name type="scientific">Choristoneura fumiferana</name>
    <name type="common">Spruce budworm moth</name>
    <name type="synonym">Archips fumiferana</name>
    <dbReference type="NCBI Taxonomy" id="7141"/>
    <lineage>
        <taxon>Eukaryota</taxon>
        <taxon>Metazoa</taxon>
        <taxon>Ecdysozoa</taxon>
        <taxon>Arthropoda</taxon>
        <taxon>Hexapoda</taxon>
        <taxon>Insecta</taxon>
        <taxon>Pterygota</taxon>
        <taxon>Neoptera</taxon>
        <taxon>Endopterygota</taxon>
        <taxon>Lepidoptera</taxon>
        <taxon>Glossata</taxon>
        <taxon>Ditrysia</taxon>
        <taxon>Tortricoidea</taxon>
        <taxon>Tortricidae</taxon>
        <taxon>Tortricinae</taxon>
        <taxon>Choristoneura</taxon>
    </lineage>
</organism>
<accession>A0ACC0JRM4</accession>
<name>A0ACC0JRM4_CHOFU</name>
<dbReference type="EMBL" id="CM046126">
    <property type="protein sequence ID" value="KAI8426821.1"/>
    <property type="molecule type" value="Genomic_DNA"/>
</dbReference>
<protein>
    <submittedName>
        <fullName evidence="1">Uncharacterized protein</fullName>
    </submittedName>
</protein>
<evidence type="ECO:0000313" key="1">
    <source>
        <dbReference type="EMBL" id="KAI8426821.1"/>
    </source>
</evidence>